<evidence type="ECO:0000256" key="5">
    <source>
        <dbReference type="ARBA" id="ARBA00022692"/>
    </source>
</evidence>
<evidence type="ECO:0000256" key="2">
    <source>
        <dbReference type="ARBA" id="ARBA00007783"/>
    </source>
</evidence>
<dbReference type="PANTHER" id="PTHR30294:SF45">
    <property type="entry name" value="LINEARMYCIN RESISTANCE PERMEASE PROTEIN LNRN"/>
    <property type="match status" value="1"/>
</dbReference>
<evidence type="ECO:0000256" key="1">
    <source>
        <dbReference type="ARBA" id="ARBA00004651"/>
    </source>
</evidence>
<sequence length="384" mass="42242">MLIIKSLYIARRVLFANIPMMLMIMAMALAFTFIFGNLLVADGGGTPTYNIALVIQDEGSLAADFSRDIAHNPRLQAANVTEDEARRLVMGHNVLLAVLVPQGFTEDLLAGRGPKLTFLRDEENNLFMAARQEIERELTRTRAAVATANRLSADTEQWDTVYHDTLTAWQTPPVTVQTSALGEVQDNGERQMDRTGMGMTVMFVMITVISASGAILDERNQGTWQRMIAAPAPRSTILGGYLLSYFALGVLQFSILLIMSRFVMGVSWPNLLGVAVVTVVFLLSSISLGLFIAGMVRTFQQQQAVSALVVTATSMLGGLFWPIDIVSPLMQTMARITPQYWAMRGYEQLLFAGLDWSALQQPLLVLLGFAGIFFALGMSRIKFA</sequence>
<dbReference type="PANTHER" id="PTHR30294">
    <property type="entry name" value="MEMBRANE COMPONENT OF ABC TRANSPORTER YHHJ-RELATED"/>
    <property type="match status" value="1"/>
</dbReference>
<dbReference type="InterPro" id="IPR051449">
    <property type="entry name" value="ABC-2_transporter_component"/>
</dbReference>
<evidence type="ECO:0000256" key="3">
    <source>
        <dbReference type="ARBA" id="ARBA00022448"/>
    </source>
</evidence>
<feature type="transmembrane region" description="Helical" evidence="8">
    <location>
        <begin position="21"/>
        <end position="40"/>
    </location>
</feature>
<evidence type="ECO:0000256" key="8">
    <source>
        <dbReference type="SAM" id="Phobius"/>
    </source>
</evidence>
<dbReference type="eggNOG" id="COG0842">
    <property type="taxonomic scope" value="Bacteria"/>
</dbReference>
<dbReference type="Proteomes" id="UP000006443">
    <property type="component" value="Unassembled WGS sequence"/>
</dbReference>
<dbReference type="InterPro" id="IPR013525">
    <property type="entry name" value="ABC2_TM"/>
</dbReference>
<dbReference type="AlphaFoldDB" id="C0GCV8"/>
<keyword evidence="11" id="KW-1185">Reference proteome</keyword>
<dbReference type="RefSeq" id="WP_008514209.1">
    <property type="nucleotide sequence ID" value="NZ_ACJM01000001.1"/>
</dbReference>
<dbReference type="GO" id="GO:0140359">
    <property type="term" value="F:ABC-type transporter activity"/>
    <property type="evidence" value="ECO:0007669"/>
    <property type="project" value="InterPro"/>
</dbReference>
<evidence type="ECO:0000256" key="7">
    <source>
        <dbReference type="ARBA" id="ARBA00023136"/>
    </source>
</evidence>
<feature type="transmembrane region" description="Helical" evidence="8">
    <location>
        <begin position="237"/>
        <end position="259"/>
    </location>
</feature>
<dbReference type="InterPro" id="IPR047817">
    <property type="entry name" value="ABC2_TM_bact-type"/>
</dbReference>
<comment type="subcellular location">
    <subcellularLocation>
        <location evidence="1">Cell membrane</location>
        <topology evidence="1">Multi-pass membrane protein</topology>
    </subcellularLocation>
</comment>
<evidence type="ECO:0000259" key="9">
    <source>
        <dbReference type="PROSITE" id="PS51012"/>
    </source>
</evidence>
<dbReference type="OrthoDB" id="266913at2"/>
<comment type="caution">
    <text evidence="10">The sequence shown here is derived from an EMBL/GenBank/DDBJ whole genome shotgun (WGS) entry which is preliminary data.</text>
</comment>
<proteinExistence type="inferred from homology"/>
<feature type="transmembrane region" description="Helical" evidence="8">
    <location>
        <begin position="196"/>
        <end position="216"/>
    </location>
</feature>
<dbReference type="Pfam" id="PF12698">
    <property type="entry name" value="ABC2_membrane_3"/>
    <property type="match status" value="1"/>
</dbReference>
<dbReference type="GO" id="GO:0005886">
    <property type="term" value="C:plasma membrane"/>
    <property type="evidence" value="ECO:0007669"/>
    <property type="project" value="UniProtKB-SubCell"/>
</dbReference>
<reference evidence="10 11" key="1">
    <citation type="submission" date="2009-02" db="EMBL/GenBank/DDBJ databases">
        <title>Sequencing of the draft genome and assembly of Dethiobacter alkaliphilus AHT 1.</title>
        <authorList>
            <consortium name="US DOE Joint Genome Institute (JGI-PGF)"/>
            <person name="Lucas S."/>
            <person name="Copeland A."/>
            <person name="Lapidus A."/>
            <person name="Glavina del Rio T."/>
            <person name="Dalin E."/>
            <person name="Tice H."/>
            <person name="Bruce D."/>
            <person name="Goodwin L."/>
            <person name="Pitluck S."/>
            <person name="Larimer F."/>
            <person name="Land M.L."/>
            <person name="Hauser L."/>
            <person name="Muyzer G."/>
        </authorList>
    </citation>
    <scope>NUCLEOTIDE SEQUENCE [LARGE SCALE GENOMIC DNA]</scope>
    <source>
        <strain evidence="10 11">AHT 1</strain>
    </source>
</reference>
<feature type="domain" description="ABC transmembrane type-2" evidence="9">
    <location>
        <begin position="159"/>
        <end position="384"/>
    </location>
</feature>
<name>C0GCV8_DETAL</name>
<dbReference type="PROSITE" id="PS51012">
    <property type="entry name" value="ABC_TM2"/>
    <property type="match status" value="1"/>
</dbReference>
<evidence type="ECO:0000313" key="11">
    <source>
        <dbReference type="Proteomes" id="UP000006443"/>
    </source>
</evidence>
<feature type="transmembrane region" description="Helical" evidence="8">
    <location>
        <begin position="304"/>
        <end position="323"/>
    </location>
</feature>
<comment type="similarity">
    <text evidence="2">Belongs to the ABC-2 integral membrane protein family.</text>
</comment>
<evidence type="ECO:0000313" key="10">
    <source>
        <dbReference type="EMBL" id="EEG79043.1"/>
    </source>
</evidence>
<evidence type="ECO:0000256" key="4">
    <source>
        <dbReference type="ARBA" id="ARBA00022475"/>
    </source>
</evidence>
<dbReference type="Gene3D" id="3.40.1710.10">
    <property type="entry name" value="abc type-2 transporter like domain"/>
    <property type="match status" value="1"/>
</dbReference>
<accession>C0GCV8</accession>
<keyword evidence="7 8" id="KW-0472">Membrane</keyword>
<feature type="transmembrane region" description="Helical" evidence="8">
    <location>
        <begin position="359"/>
        <end position="378"/>
    </location>
</feature>
<keyword evidence="4" id="KW-1003">Cell membrane</keyword>
<dbReference type="EMBL" id="ACJM01000001">
    <property type="protein sequence ID" value="EEG79043.1"/>
    <property type="molecule type" value="Genomic_DNA"/>
</dbReference>
<keyword evidence="3" id="KW-0813">Transport</keyword>
<keyword evidence="6 8" id="KW-1133">Transmembrane helix</keyword>
<protein>
    <submittedName>
        <fullName evidence="10">ABC-2 type transporter</fullName>
    </submittedName>
</protein>
<dbReference type="STRING" id="555088.DealDRAFT_0317"/>
<gene>
    <name evidence="10" type="ORF">DealDRAFT_0317</name>
</gene>
<organism evidence="10 11">
    <name type="scientific">Dethiobacter alkaliphilus AHT 1</name>
    <dbReference type="NCBI Taxonomy" id="555088"/>
    <lineage>
        <taxon>Bacteria</taxon>
        <taxon>Bacillati</taxon>
        <taxon>Bacillota</taxon>
        <taxon>Dethiobacteria</taxon>
        <taxon>Dethiobacterales</taxon>
        <taxon>Dethiobacteraceae</taxon>
        <taxon>Dethiobacter</taxon>
    </lineage>
</organism>
<keyword evidence="5 8" id="KW-0812">Transmembrane</keyword>
<feature type="transmembrane region" description="Helical" evidence="8">
    <location>
        <begin position="271"/>
        <end position="292"/>
    </location>
</feature>
<evidence type="ECO:0000256" key="6">
    <source>
        <dbReference type="ARBA" id="ARBA00022989"/>
    </source>
</evidence>